<dbReference type="GO" id="GO:0071007">
    <property type="term" value="C:U2-type catalytic step 2 spliceosome"/>
    <property type="evidence" value="ECO:0007669"/>
    <property type="project" value="TreeGrafter"/>
</dbReference>
<reference evidence="13" key="1">
    <citation type="submission" date="2020-06" db="EMBL/GenBank/DDBJ databases">
        <authorList>
            <consortium name="Plant Systems Biology data submission"/>
        </authorList>
    </citation>
    <scope>NUCLEOTIDE SEQUENCE</scope>
    <source>
        <strain evidence="13">D6</strain>
    </source>
</reference>
<keyword evidence="4" id="KW-0747">Spliceosome</keyword>
<feature type="compositionally biased region" description="Low complexity" evidence="9">
    <location>
        <begin position="959"/>
        <end position="975"/>
    </location>
</feature>
<keyword evidence="8" id="KW-0175">Coiled coil</keyword>
<dbReference type="SUPFAM" id="SSF48452">
    <property type="entry name" value="TPR-like"/>
    <property type="match status" value="4"/>
</dbReference>
<dbReference type="InterPro" id="IPR055433">
    <property type="entry name" value="HAT_Syf1-like_N"/>
</dbReference>
<evidence type="ECO:0000256" key="5">
    <source>
        <dbReference type="ARBA" id="ARBA00022737"/>
    </source>
</evidence>
<feature type="domain" description="Pre-mRNA-splicing factor SYF1 central HAT repeats" evidence="10">
    <location>
        <begin position="284"/>
        <end position="450"/>
    </location>
</feature>
<feature type="compositionally biased region" description="Basic and acidic residues" evidence="9">
    <location>
        <begin position="1038"/>
        <end position="1055"/>
    </location>
</feature>
<dbReference type="Pfam" id="PF23233">
    <property type="entry name" value="HAT_Syf1_CNRKL1_N"/>
    <property type="match status" value="1"/>
</dbReference>
<keyword evidence="5" id="KW-0677">Repeat</keyword>
<dbReference type="InterPro" id="IPR055430">
    <property type="entry name" value="HAT_Syf1_CNRKL1_C"/>
</dbReference>
<dbReference type="Gene3D" id="1.25.40.10">
    <property type="entry name" value="Tetratricopeptide repeat domain"/>
    <property type="match status" value="2"/>
</dbReference>
<dbReference type="Pfam" id="PF23220">
    <property type="entry name" value="HAT_Syf1_M"/>
    <property type="match status" value="2"/>
</dbReference>
<evidence type="ECO:0000256" key="3">
    <source>
        <dbReference type="ARBA" id="ARBA00022664"/>
    </source>
</evidence>
<feature type="compositionally biased region" description="Acidic residues" evidence="9">
    <location>
        <begin position="980"/>
        <end position="1007"/>
    </location>
</feature>
<evidence type="ECO:0000313" key="14">
    <source>
        <dbReference type="Proteomes" id="UP001153069"/>
    </source>
</evidence>
<keyword evidence="3" id="KW-0507">mRNA processing</keyword>
<gene>
    <name evidence="13" type="ORF">SEMRO_80_G042990.1</name>
</gene>
<dbReference type="FunFam" id="1.25.40.10:FF:000137">
    <property type="entry name" value="Pre-mRNA-splicing factor syf1"/>
    <property type="match status" value="1"/>
</dbReference>
<dbReference type="SMART" id="SM00386">
    <property type="entry name" value="HAT"/>
    <property type="match status" value="7"/>
</dbReference>
<feature type="domain" description="Pre-mRNA-splicing factor Syf1/CRNKL1-like C-terminal HAT-repeats" evidence="11">
    <location>
        <begin position="534"/>
        <end position="913"/>
    </location>
</feature>
<name>A0A9N8DGT2_9STRA</name>
<dbReference type="GO" id="GO:0071014">
    <property type="term" value="C:post-mRNA release spliceosomal complex"/>
    <property type="evidence" value="ECO:0007669"/>
    <property type="project" value="TreeGrafter"/>
</dbReference>
<protein>
    <submittedName>
        <fullName evidence="13">Splicing factor SYF1</fullName>
    </submittedName>
</protein>
<evidence type="ECO:0000256" key="2">
    <source>
        <dbReference type="ARBA" id="ARBA00008644"/>
    </source>
</evidence>
<evidence type="ECO:0000256" key="1">
    <source>
        <dbReference type="ARBA" id="ARBA00004123"/>
    </source>
</evidence>
<dbReference type="GO" id="GO:0000974">
    <property type="term" value="C:Prp19 complex"/>
    <property type="evidence" value="ECO:0007669"/>
    <property type="project" value="TreeGrafter"/>
</dbReference>
<evidence type="ECO:0000259" key="10">
    <source>
        <dbReference type="Pfam" id="PF23220"/>
    </source>
</evidence>
<evidence type="ECO:0000256" key="8">
    <source>
        <dbReference type="SAM" id="Coils"/>
    </source>
</evidence>
<dbReference type="PANTHER" id="PTHR11246:SF5">
    <property type="entry name" value="PRE-MRNA-SPLICING FACTOR SYF1"/>
    <property type="match status" value="1"/>
</dbReference>
<keyword evidence="6" id="KW-0508">mRNA splicing</keyword>
<comment type="caution">
    <text evidence="13">The sequence shown here is derived from an EMBL/GenBank/DDBJ whole genome shotgun (WGS) entry which is preliminary data.</text>
</comment>
<dbReference type="PANTHER" id="PTHR11246">
    <property type="entry name" value="PRE-MRNA SPLICING FACTOR"/>
    <property type="match status" value="1"/>
</dbReference>
<evidence type="ECO:0000256" key="6">
    <source>
        <dbReference type="ARBA" id="ARBA00023187"/>
    </source>
</evidence>
<dbReference type="Pfam" id="PF23231">
    <property type="entry name" value="HAT_Syf1_CNRKL1_C"/>
    <property type="match status" value="1"/>
</dbReference>
<feature type="region of interest" description="Disordered" evidence="9">
    <location>
        <begin position="1035"/>
        <end position="1062"/>
    </location>
</feature>
<evidence type="ECO:0000259" key="11">
    <source>
        <dbReference type="Pfam" id="PF23231"/>
    </source>
</evidence>
<dbReference type="Proteomes" id="UP001153069">
    <property type="component" value="Unassembled WGS sequence"/>
</dbReference>
<feature type="region of interest" description="Disordered" evidence="9">
    <location>
        <begin position="959"/>
        <end position="1020"/>
    </location>
</feature>
<dbReference type="EMBL" id="CAICTM010000079">
    <property type="protein sequence ID" value="CAB9500270.1"/>
    <property type="molecule type" value="Genomic_DNA"/>
</dbReference>
<dbReference type="AlphaFoldDB" id="A0A9N8DGT2"/>
<feature type="domain" description="Pre-mRNA-splicing factor SYF1 central HAT repeats" evidence="10">
    <location>
        <begin position="454"/>
        <end position="530"/>
    </location>
</feature>
<keyword evidence="7" id="KW-0539">Nucleus</keyword>
<accession>A0A9N8DGT2</accession>
<proteinExistence type="inferred from homology"/>
<comment type="similarity">
    <text evidence="2">Belongs to the crooked-neck family.</text>
</comment>
<dbReference type="InterPro" id="IPR056350">
    <property type="entry name" value="HAT_Syf1_central"/>
</dbReference>
<dbReference type="InterPro" id="IPR045075">
    <property type="entry name" value="Syf1-like"/>
</dbReference>
<comment type="subcellular location">
    <subcellularLocation>
        <location evidence="1">Nucleus</location>
    </subcellularLocation>
</comment>
<feature type="coiled-coil region" evidence="8">
    <location>
        <begin position="415"/>
        <end position="442"/>
    </location>
</feature>
<evidence type="ECO:0000256" key="7">
    <source>
        <dbReference type="ARBA" id="ARBA00023242"/>
    </source>
</evidence>
<organism evidence="13 14">
    <name type="scientific">Seminavis robusta</name>
    <dbReference type="NCBI Taxonomy" id="568900"/>
    <lineage>
        <taxon>Eukaryota</taxon>
        <taxon>Sar</taxon>
        <taxon>Stramenopiles</taxon>
        <taxon>Ochrophyta</taxon>
        <taxon>Bacillariophyta</taxon>
        <taxon>Bacillariophyceae</taxon>
        <taxon>Bacillariophycidae</taxon>
        <taxon>Naviculales</taxon>
        <taxon>Naviculaceae</taxon>
        <taxon>Seminavis</taxon>
    </lineage>
</organism>
<evidence type="ECO:0000313" key="13">
    <source>
        <dbReference type="EMBL" id="CAB9500270.1"/>
    </source>
</evidence>
<evidence type="ECO:0000256" key="4">
    <source>
        <dbReference type="ARBA" id="ARBA00022728"/>
    </source>
</evidence>
<dbReference type="InterPro" id="IPR003107">
    <property type="entry name" value="HAT"/>
</dbReference>
<evidence type="ECO:0000256" key="9">
    <source>
        <dbReference type="SAM" id="MobiDB-lite"/>
    </source>
</evidence>
<keyword evidence="14" id="KW-1185">Reference proteome</keyword>
<dbReference type="OrthoDB" id="10067343at2759"/>
<dbReference type="GO" id="GO:0000349">
    <property type="term" value="P:generation of catalytic spliceosome for first transesterification step"/>
    <property type="evidence" value="ECO:0007669"/>
    <property type="project" value="TreeGrafter"/>
</dbReference>
<dbReference type="InterPro" id="IPR011990">
    <property type="entry name" value="TPR-like_helical_dom_sf"/>
</dbReference>
<feature type="domain" description="Pre-mRNA-splicing factor Syf1-like N-terminal HAT-repeats" evidence="12">
    <location>
        <begin position="47"/>
        <end position="163"/>
    </location>
</feature>
<sequence length="1062" mass="119339">MTAAGPSTTRASSLISTNKPLSDSQKRAFATIAEEPALLHHEEIVSHKSPYDLKAWWQYLDDIDSLIQDVSGPALKHKQPPLWHVRNFVGKRSVAALPGSYKLWKHHWEFVLRRYKNSSTDATTTTSSMSAMEVLQCFETALRTLHKFPRVWMEYIQFVLSLPDTVIAVPTMTTTTISNTTGSTSSARMTKTTFLRQLANRALQALPITQHEDKLWPILLECWKDDAELNDFLADDDDDDDDDAVLNNNNTNNDDPLRVETRCRLLKRYGMLQPTFQATLCQEYIQHAKWGEAALLYQHMLQTATPAVQDTPQYYQWWNALADLCTTHPAEVEQAGVPWEAMVRAAVAMDSTTTKTAAATTQSSVLQEMRGLLWSKLADSWIRRGEFDLARSVLEEGMESVSRVRDFTILFDAYLQFEEGLLENLTEQMNDDDDEQEEVAADDQDWDILLGTTNSKKDKDDKPAQSMADLELALARAEHLTARRPILLNRVLLRQNPNNVSEWLNRSQLYVKQKEPIMAVAALEEALKTVHPNKANNGKPNAIVTELVKLYEERSVAKARDLLDRICNQHEYPFAKADELAECVAAWVELELRQEAWDDALSIVRSAVAPVAHRNRNKGGHNNNKSRNLTKSLRLWDLLLDLEESLGTVQSAKDAYNRSFEIKVATATHVLNFGAFLTEHKYFEEAFSAYERGVEMFAFPHKAAKTIWKAYIEAFLKRYKGSKVERARDLFQRCVDACPPEDGVSEFFMMSGGFEEEYGLTKRALNVYSDMCKKVPAEEKFTAYQLYIAKTTKYLGLTATRDIYQEAIEVLQDTPAAKLCQDFAKMETSLQEIARARAVLTYGSQMADPRINPEYWKSWNEFEVSYGNEETFREMLRIKRSVEAAFSTVNYNAADMSAASKVGNLTNEEAMSMIASREGVEVQEQGKSTISGFVKGKRVAEVANLDQVEERVAKLRKATGAAEAAQSSAAATENNNGGGGDDEEIDIDDVEDEEEEDGEEEKAEENEKEATDCPSKPFKGITTKAVPAAVFCGLVPEGDSKEGGSSKQGALERLRAAAASKK</sequence>
<evidence type="ECO:0000259" key="12">
    <source>
        <dbReference type="Pfam" id="PF23233"/>
    </source>
</evidence>